<dbReference type="RefSeq" id="WP_127592001.1">
    <property type="nucleotide sequence ID" value="NZ_CP046674.1"/>
</dbReference>
<accession>A0ABX7ZVC6</accession>
<dbReference type="EMBL" id="CP046674">
    <property type="protein sequence ID" value="QUP59443.1"/>
    <property type="molecule type" value="Genomic_DNA"/>
</dbReference>
<feature type="region of interest" description="Disordered" evidence="1">
    <location>
        <begin position="1"/>
        <end position="21"/>
    </location>
</feature>
<evidence type="ECO:0000256" key="1">
    <source>
        <dbReference type="SAM" id="MobiDB-lite"/>
    </source>
</evidence>
<protein>
    <submittedName>
        <fullName evidence="2">Uncharacterized protein</fullName>
    </submittedName>
</protein>
<name>A0ABX7ZVC6_9RALS</name>
<reference evidence="3" key="1">
    <citation type="submission" date="2019-12" db="EMBL/GenBank/DDBJ databases">
        <title>Whole-genome sequence of tobacco pathogen Ralstonia pseudosolanacearum strain RS, originating from Yunnan province of China.</title>
        <authorList>
            <person name="Lu C.-H."/>
        </authorList>
    </citation>
    <scope>NUCLEOTIDE SEQUENCE [LARGE SCALE GENOMIC DNA]</scope>
    <source>
        <strain evidence="3">RS</strain>
    </source>
</reference>
<keyword evidence="3" id="KW-1185">Reference proteome</keyword>
<organism evidence="2 3">
    <name type="scientific">Ralstonia nicotianae</name>
    <dbReference type="NCBI Taxonomy" id="3037696"/>
    <lineage>
        <taxon>Bacteria</taxon>
        <taxon>Pseudomonadati</taxon>
        <taxon>Pseudomonadota</taxon>
        <taxon>Betaproteobacteria</taxon>
        <taxon>Burkholderiales</taxon>
        <taxon>Burkholderiaceae</taxon>
        <taxon>Ralstonia</taxon>
        <taxon>Ralstonia solanacearum species complex</taxon>
    </lineage>
</organism>
<dbReference type="Proteomes" id="UP000680989">
    <property type="component" value="Chromosome"/>
</dbReference>
<gene>
    <name evidence="2" type="ORF">GO999_13285</name>
</gene>
<proteinExistence type="predicted"/>
<evidence type="ECO:0000313" key="2">
    <source>
        <dbReference type="EMBL" id="QUP59443.1"/>
    </source>
</evidence>
<sequence length="73" mass="8157">MIEDTAGGWATGGVSPDASPRVRRLRHGCRESIRSIFRNRFAPERAAKPLLTVRRQLPRLSAPDRHPLAPALF</sequence>
<evidence type="ECO:0000313" key="3">
    <source>
        <dbReference type="Proteomes" id="UP000680989"/>
    </source>
</evidence>